<reference evidence="4 5" key="1">
    <citation type="submission" date="2015-09" db="EMBL/GenBank/DDBJ databases">
        <title>Identification and resolution of microdiversity through metagenomic sequencing of parallel consortia.</title>
        <authorList>
            <person name="Nelson W.C."/>
            <person name="Romine M.F."/>
            <person name="Lindemann S.R."/>
        </authorList>
    </citation>
    <scope>NUCLEOTIDE SEQUENCE [LARGE SCALE GENOMIC DNA]</scope>
    <source>
        <strain evidence="4">HL-91</strain>
    </source>
</reference>
<sequence length="273" mass="29662">MLTLRNITGLALCAALWATAPATAQTLRPSDIVAGEIRQGWRTEDGTIMAALHLRLARNWITYWRHPGESGIPPRLDLSGSDNLAGARLHWPAPRLFTKAGYLSIGYADELVLPLELTPARRGQPIGLRMALSIGVCDDVCIPVDMDFAVALDGRGGPDRAIRQALARQPASARAAGLSDLSCEFQPARKGMHLTARWTIPQQPGDEFILLEMPDSAWRVQTMPTTRAGGQLSGQAMLHARKGQVAAIDRSAIRMTLITQDGTFEHQGCSLTR</sequence>
<gene>
    <name evidence="3" type="ORF">Ga0058931_2989</name>
    <name evidence="4" type="ORF">HLUCCA05_04745</name>
</gene>
<proteinExistence type="predicted"/>
<dbReference type="Proteomes" id="UP000182045">
    <property type="component" value="Unassembled WGS sequence"/>
</dbReference>
<keyword evidence="1" id="KW-0732">Signal</keyword>
<dbReference type="STRING" id="1666912.Ga0058931_2989"/>
<evidence type="ECO:0000313" key="6">
    <source>
        <dbReference type="Proteomes" id="UP000182045"/>
    </source>
</evidence>
<dbReference type="Proteomes" id="UP000050413">
    <property type="component" value="Unassembled WGS sequence"/>
</dbReference>
<evidence type="ECO:0000313" key="4">
    <source>
        <dbReference type="EMBL" id="KPP90721.1"/>
    </source>
</evidence>
<dbReference type="AlphaFoldDB" id="A0A0N8K746"/>
<feature type="domain" description="Thiol:disulfide interchange protein DsbD N-terminal" evidence="2">
    <location>
        <begin position="44"/>
        <end position="148"/>
    </location>
</feature>
<feature type="signal peptide" evidence="1">
    <location>
        <begin position="1"/>
        <end position="24"/>
    </location>
</feature>
<evidence type="ECO:0000313" key="3">
    <source>
        <dbReference type="EMBL" id="CUX83446.1"/>
    </source>
</evidence>
<dbReference type="OrthoDB" id="9811036at2"/>
<dbReference type="EMBL" id="LJSG01000016">
    <property type="protein sequence ID" value="KPP90721.1"/>
    <property type="molecule type" value="Genomic_DNA"/>
</dbReference>
<name>A0A0N8K746_9RHOB</name>
<accession>A0A0N8K746</accession>
<organism evidence="4 5">
    <name type="scientific">Roseibaca calidilacus</name>
    <dbReference type="NCBI Taxonomy" id="1666912"/>
    <lineage>
        <taxon>Bacteria</taxon>
        <taxon>Pseudomonadati</taxon>
        <taxon>Pseudomonadota</taxon>
        <taxon>Alphaproteobacteria</taxon>
        <taxon>Rhodobacterales</taxon>
        <taxon>Paracoccaceae</taxon>
        <taxon>Roseinatronobacter</taxon>
    </lineage>
</organism>
<feature type="chain" id="PRO_5010215976" evidence="1">
    <location>
        <begin position="25"/>
        <end position="273"/>
    </location>
</feature>
<evidence type="ECO:0000259" key="2">
    <source>
        <dbReference type="Pfam" id="PF11412"/>
    </source>
</evidence>
<keyword evidence="6" id="KW-1185">Reference proteome</keyword>
<evidence type="ECO:0000256" key="1">
    <source>
        <dbReference type="SAM" id="SignalP"/>
    </source>
</evidence>
<reference evidence="3 6" key="2">
    <citation type="submission" date="2016-01" db="EMBL/GenBank/DDBJ databases">
        <authorList>
            <person name="Varghese N."/>
        </authorList>
    </citation>
    <scope>NUCLEOTIDE SEQUENCE [LARGE SCALE GENOMIC DNA]</scope>
    <source>
        <strain evidence="3 6">HL-91</strain>
    </source>
</reference>
<evidence type="ECO:0000313" key="5">
    <source>
        <dbReference type="Proteomes" id="UP000050413"/>
    </source>
</evidence>
<dbReference type="InterPro" id="IPR028250">
    <property type="entry name" value="DsbDN"/>
</dbReference>
<dbReference type="EMBL" id="FBYC01000004">
    <property type="protein sequence ID" value="CUX83446.1"/>
    <property type="molecule type" value="Genomic_DNA"/>
</dbReference>
<protein>
    <submittedName>
        <fullName evidence="4">Disulfide bond corrector protein DsbC</fullName>
    </submittedName>
    <submittedName>
        <fullName evidence="3">Disulphide bond corrector protein DsbC</fullName>
    </submittedName>
</protein>
<dbReference type="Pfam" id="PF11412">
    <property type="entry name" value="DsbD_N"/>
    <property type="match status" value="1"/>
</dbReference>
<comment type="caution">
    <text evidence="4">The sequence shown here is derived from an EMBL/GenBank/DDBJ whole genome shotgun (WGS) entry which is preliminary data.</text>
</comment>
<dbReference type="RefSeq" id="WP_072247017.1">
    <property type="nucleotide sequence ID" value="NZ_FBYC01000004.1"/>
</dbReference>